<sequence length="155" mass="16864">MPPRNVNNNTNTKSKKSKRSAPSVSPPADLSPPAQLPTPLPDPPLTSPGHPHAHEPSPTLIDLDAGTPPPETYHASFGASQSRASAGFDGYQDDNYEEDGYGYEPRSPPFREVVLPLPEDGGSPPPLPVPPRRGSVRRERDDVRSRFIHSLLHRV</sequence>
<comment type="caution">
    <text evidence="2">The sequence shown here is derived from an EMBL/GenBank/DDBJ whole genome shotgun (WGS) entry which is preliminary data.</text>
</comment>
<organism evidence="2 3">
    <name type="scientific">Psilocybe cf. subviscida</name>
    <dbReference type="NCBI Taxonomy" id="2480587"/>
    <lineage>
        <taxon>Eukaryota</taxon>
        <taxon>Fungi</taxon>
        <taxon>Dikarya</taxon>
        <taxon>Basidiomycota</taxon>
        <taxon>Agaricomycotina</taxon>
        <taxon>Agaricomycetes</taxon>
        <taxon>Agaricomycetidae</taxon>
        <taxon>Agaricales</taxon>
        <taxon>Agaricineae</taxon>
        <taxon>Strophariaceae</taxon>
        <taxon>Psilocybe</taxon>
    </lineage>
</organism>
<evidence type="ECO:0000256" key="1">
    <source>
        <dbReference type="SAM" id="MobiDB-lite"/>
    </source>
</evidence>
<feature type="region of interest" description="Disordered" evidence="1">
    <location>
        <begin position="1"/>
        <end position="141"/>
    </location>
</feature>
<dbReference type="AlphaFoldDB" id="A0A8H5ER14"/>
<proteinExistence type="predicted"/>
<name>A0A8H5ER14_9AGAR</name>
<evidence type="ECO:0000313" key="3">
    <source>
        <dbReference type="Proteomes" id="UP000567179"/>
    </source>
</evidence>
<accession>A0A8H5ER14</accession>
<dbReference type="EMBL" id="JAACJJ010000060">
    <property type="protein sequence ID" value="KAF5309149.1"/>
    <property type="molecule type" value="Genomic_DNA"/>
</dbReference>
<gene>
    <name evidence="2" type="ORF">D9619_012846</name>
</gene>
<dbReference type="Proteomes" id="UP000567179">
    <property type="component" value="Unassembled WGS sequence"/>
</dbReference>
<evidence type="ECO:0000313" key="2">
    <source>
        <dbReference type="EMBL" id="KAF5309149.1"/>
    </source>
</evidence>
<protein>
    <submittedName>
        <fullName evidence="2">Uncharacterized protein</fullName>
    </submittedName>
</protein>
<feature type="compositionally biased region" description="Pro residues" evidence="1">
    <location>
        <begin position="34"/>
        <end position="46"/>
    </location>
</feature>
<reference evidence="2 3" key="1">
    <citation type="journal article" date="2020" name="ISME J.">
        <title>Uncovering the hidden diversity of litter-decomposition mechanisms in mushroom-forming fungi.</title>
        <authorList>
            <person name="Floudas D."/>
            <person name="Bentzer J."/>
            <person name="Ahren D."/>
            <person name="Johansson T."/>
            <person name="Persson P."/>
            <person name="Tunlid A."/>
        </authorList>
    </citation>
    <scope>NUCLEOTIDE SEQUENCE [LARGE SCALE GENOMIC DNA]</scope>
    <source>
        <strain evidence="2 3">CBS 101986</strain>
    </source>
</reference>
<keyword evidence="3" id="KW-1185">Reference proteome</keyword>
<feature type="compositionally biased region" description="Acidic residues" evidence="1">
    <location>
        <begin position="91"/>
        <end position="101"/>
    </location>
</feature>